<evidence type="ECO:0000313" key="2">
    <source>
        <dbReference type="EMBL" id="MDQ9554623.1"/>
    </source>
</evidence>
<organism evidence="2 3">
    <name type="scientific">Serratia marcescens</name>
    <dbReference type="NCBI Taxonomy" id="615"/>
    <lineage>
        <taxon>Bacteria</taxon>
        <taxon>Pseudomonadati</taxon>
        <taxon>Pseudomonadota</taxon>
        <taxon>Gammaproteobacteria</taxon>
        <taxon>Enterobacterales</taxon>
        <taxon>Yersiniaceae</taxon>
        <taxon>Serratia</taxon>
    </lineage>
</organism>
<name>A0ABD5BDM9_SERMA</name>
<proteinExistence type="predicted"/>
<protein>
    <submittedName>
        <fullName evidence="2">Tape measure domain-containing protein</fullName>
    </submittedName>
</protein>
<dbReference type="InterPro" id="IPR013491">
    <property type="entry name" value="Tape_meas_N"/>
</dbReference>
<dbReference type="RefSeq" id="WP_052133429.1">
    <property type="nucleotide sequence ID" value="NZ_CP026050.1"/>
</dbReference>
<dbReference type="AlphaFoldDB" id="A0ABD5BDM9"/>
<feature type="domain" description="Tape measure protein N-terminal" evidence="1">
    <location>
        <begin position="195"/>
        <end position="394"/>
    </location>
</feature>
<dbReference type="Proteomes" id="UP001234811">
    <property type="component" value="Unassembled WGS sequence"/>
</dbReference>
<evidence type="ECO:0000259" key="1">
    <source>
        <dbReference type="Pfam" id="PF20155"/>
    </source>
</evidence>
<dbReference type="EMBL" id="JAVIPQ010000077">
    <property type="protein sequence ID" value="MDQ9554623.1"/>
    <property type="molecule type" value="Genomic_DNA"/>
</dbReference>
<dbReference type="Pfam" id="PF20155">
    <property type="entry name" value="TMP_3"/>
    <property type="match status" value="1"/>
</dbReference>
<sequence length="687" mass="73009">MSSNMIITSTKNVVSWEVDRGSFAKAKKAIKSIGQEWDKTASKMKAATSKVTPPGAERFKQSEYTRRTKAARAEAAAAKQAAREQLQAERKIQQIHAKSIRFSTAASSYNLTGKQRTESLSQFGDLTRQFHAGKIAVGEYNAAVSKLQTNMRKQGRVGMKGQTLPVTAKVTKLDTSMIEGAKGAITIAATVAVGKSIMTAGQDLQSMESGLTAVTGSADKAAKEMQYLRDQSNRLGLDLIKVGKDYTSFYAAAKSSMSDGQVRNLFEGVSEYGTVLGASADEQSRALKALNQMASKGQIMSEELKGQLSESLPGAVDVFVKALQKTQNNVNLTTKDLFKMMEEGKLMSKDILPAVADEFKALARNGGALDRAVNSNRASFQRLKTAMQASMGEFFDGGFGSALTNAFDTISAALNNNADSFKFWGDLAGNVIDGATDAFAYLYDTIVFVASVGGHYLEQMGISFEGLKGWGEMAAYALGVTAFAGSMWKLGGALKWIIGFLHPLTKLLGVLKSISALGGVEAATAGGVAKTASKTTGGVAGAASKVGMVGKAGKLLGPLGTLYSAWEVGQSQFGDPTERINQARLDSKPTNPWLEAAGRAAGMYQLADSIAPPPALRPQPTIDLSSIYSGSAFMNTYRNPVEAATQKHQIEVTSVVKVQDGAVKGLVREEIEDFDGRQINMMIGGGH</sequence>
<evidence type="ECO:0000313" key="3">
    <source>
        <dbReference type="Proteomes" id="UP001234811"/>
    </source>
</evidence>
<reference evidence="2 3" key="1">
    <citation type="submission" date="2023-07" db="EMBL/GenBank/DDBJ databases">
        <title>Pathogens genome sequencing project 196.</title>
        <authorList>
            <person name="Cao X."/>
        </authorList>
    </citation>
    <scope>NUCLEOTIDE SEQUENCE [LARGE SCALE GENOMIC DNA]</scope>
    <source>
        <strain evidence="2 3">SM41</strain>
    </source>
</reference>
<accession>A0ABD5BDM9</accession>
<dbReference type="NCBIfam" id="TIGR02675">
    <property type="entry name" value="tape_meas_nterm"/>
    <property type="match status" value="1"/>
</dbReference>
<gene>
    <name evidence="2" type="ORF">RF091_03665</name>
</gene>
<comment type="caution">
    <text evidence="2">The sequence shown here is derived from an EMBL/GenBank/DDBJ whole genome shotgun (WGS) entry which is preliminary data.</text>
</comment>